<dbReference type="EMBL" id="MT631169">
    <property type="protein sequence ID" value="QNO46108.1"/>
    <property type="molecule type" value="Genomic_DNA"/>
</dbReference>
<organism evidence="1">
    <name type="scientific">Candidatus Methanogaster sp. ANME-2c ERB4</name>
    <dbReference type="NCBI Taxonomy" id="2759911"/>
    <lineage>
        <taxon>Archaea</taxon>
        <taxon>Methanobacteriati</taxon>
        <taxon>Methanobacteriota</taxon>
        <taxon>Stenosarchaea group</taxon>
        <taxon>Methanomicrobia</taxon>
        <taxon>Methanosarcinales</taxon>
        <taxon>ANME-2 cluster</taxon>
        <taxon>Candidatus Methanogasteraceae</taxon>
        <taxon>Candidatus Methanogaster</taxon>
    </lineage>
</organism>
<proteinExistence type="predicted"/>
<accession>A0A7G9YDM4</accession>
<evidence type="ECO:0000313" key="1">
    <source>
        <dbReference type="EMBL" id="QNO46108.1"/>
    </source>
</evidence>
<dbReference type="AlphaFoldDB" id="A0A7G9YDM4"/>
<name>A0A7G9YDM4_9EURY</name>
<sequence length="146" mass="17148">MFPEFINRRNPHLFEHLFRLLPDSRDLCNRHRVKELLYTIGRNNGQPVRLLHIRRNLCNKLVRTDPDGTRELLLFEDLLFGASSNPDRILKSIRFHIKKSLVDTDSLEFVHIRRTPKNPHDPSGNALVQSHCNRQKRCIGAEPVRL</sequence>
<protein>
    <submittedName>
        <fullName evidence="1">Uncharacterized protein</fullName>
    </submittedName>
</protein>
<reference evidence="1" key="1">
    <citation type="submission" date="2020-06" db="EMBL/GenBank/DDBJ databases">
        <title>Unique genomic features of the anaerobic methanotrophic archaea.</title>
        <authorList>
            <person name="Chadwick G.L."/>
            <person name="Skennerton C.T."/>
            <person name="Laso-Perez R."/>
            <person name="Leu A.O."/>
            <person name="Speth D.R."/>
            <person name="Yu H."/>
            <person name="Morgan-Lang C."/>
            <person name="Hatzenpichler R."/>
            <person name="Goudeau D."/>
            <person name="Malmstrom R."/>
            <person name="Brazelton W.J."/>
            <person name="Woyke T."/>
            <person name="Hallam S.J."/>
            <person name="Tyson G.W."/>
            <person name="Wegener G."/>
            <person name="Boetius A."/>
            <person name="Orphan V."/>
        </authorList>
    </citation>
    <scope>NUCLEOTIDE SEQUENCE</scope>
</reference>
<gene>
    <name evidence="1" type="ORF">MFHEKKGA_00001</name>
</gene>